<dbReference type="Proteomes" id="UP000597886">
    <property type="component" value="Unassembled WGS sequence"/>
</dbReference>
<feature type="transmembrane region" description="Helical" evidence="1">
    <location>
        <begin position="153"/>
        <end position="172"/>
    </location>
</feature>
<dbReference type="InterPro" id="IPR022472">
    <property type="entry name" value="VPLPA-CTERM"/>
</dbReference>
<keyword evidence="1" id="KW-1133">Transmembrane helix</keyword>
<organism evidence="3 4">
    <name type="scientific">Ruegeria atlantica</name>
    <dbReference type="NCBI Taxonomy" id="81569"/>
    <lineage>
        <taxon>Bacteria</taxon>
        <taxon>Pseudomonadati</taxon>
        <taxon>Pseudomonadota</taxon>
        <taxon>Alphaproteobacteria</taxon>
        <taxon>Rhodobacterales</taxon>
        <taxon>Roseobacteraceae</taxon>
        <taxon>Ruegeria</taxon>
    </lineage>
</organism>
<sequence length="178" mass="17835">MFRSLKMMAAGIVAAVMMAGSASALTSVTAGGSYDIKSDTAFIGSVSTLGGPGSYSVNFTSPIDPLIGVANASVTIRVLGAFTGLTMSWVDAANPSNVLASTAVLGGIQTTLSTLFSSVSPNSLSQNLVFSWANSQATTNGGPISFDFDVAAVPLPAGGLLLLTALGGLALTRRRKAA</sequence>
<dbReference type="NCBIfam" id="TIGR03370">
    <property type="entry name" value="VPLPA-CTERM"/>
    <property type="match status" value="1"/>
</dbReference>
<keyword evidence="2" id="KW-0732">Signal</keyword>
<keyword evidence="1" id="KW-0472">Membrane</keyword>
<accession>A0AA90Z5Q5</accession>
<proteinExistence type="predicted"/>
<evidence type="ECO:0000256" key="2">
    <source>
        <dbReference type="SAM" id="SignalP"/>
    </source>
</evidence>
<comment type="caution">
    <text evidence="3">The sequence shown here is derived from an EMBL/GenBank/DDBJ whole genome shotgun (WGS) entry which is preliminary data.</text>
</comment>
<name>A0AA90Z5Q5_9RHOB</name>
<dbReference type="EMBL" id="WVRA01000012">
    <property type="protein sequence ID" value="NOE20706.1"/>
    <property type="molecule type" value="Genomic_DNA"/>
</dbReference>
<keyword evidence="1" id="KW-0812">Transmembrane</keyword>
<protein>
    <submittedName>
        <fullName evidence="3">VPLPA-CTERM sorting domain-containing protein</fullName>
    </submittedName>
</protein>
<evidence type="ECO:0000313" key="3">
    <source>
        <dbReference type="EMBL" id="NOE20706.1"/>
    </source>
</evidence>
<evidence type="ECO:0000313" key="4">
    <source>
        <dbReference type="Proteomes" id="UP000597886"/>
    </source>
</evidence>
<feature type="signal peptide" evidence="2">
    <location>
        <begin position="1"/>
        <end position="24"/>
    </location>
</feature>
<dbReference type="AlphaFoldDB" id="A0AA90Z5Q5"/>
<gene>
    <name evidence="3" type="ORF">GS634_21460</name>
</gene>
<feature type="chain" id="PRO_5041726452" evidence="2">
    <location>
        <begin position="25"/>
        <end position="178"/>
    </location>
</feature>
<evidence type="ECO:0000256" key="1">
    <source>
        <dbReference type="SAM" id="Phobius"/>
    </source>
</evidence>
<reference evidence="3" key="1">
    <citation type="submission" date="2019-12" db="EMBL/GenBank/DDBJ databases">
        <title>Ruegeria JWLKs population differentiation of coral mucus and skeleton niches.</title>
        <authorList>
            <person name="Luo D."/>
        </authorList>
    </citation>
    <scope>NUCLEOTIDE SEQUENCE</scope>
    <source>
        <strain evidence="3">HKCCD6181</strain>
    </source>
</reference>